<feature type="region of interest" description="Disordered" evidence="1">
    <location>
        <begin position="117"/>
        <end position="178"/>
    </location>
</feature>
<dbReference type="AlphaFoldDB" id="A0AAN7W5D8"/>
<evidence type="ECO:0000313" key="4">
    <source>
        <dbReference type="Proteomes" id="UP001310594"/>
    </source>
</evidence>
<dbReference type="PANTHER" id="PTHR43346">
    <property type="entry name" value="LIGAND BINDING DOMAIN PROTEIN, PUTATIVE (AFU_ORTHOLOGUE AFUA_6G14370)-RELATED"/>
    <property type="match status" value="1"/>
</dbReference>
<feature type="domain" description="Cupin type-2" evidence="2">
    <location>
        <begin position="47"/>
        <end position="115"/>
    </location>
</feature>
<evidence type="ECO:0000313" key="3">
    <source>
        <dbReference type="EMBL" id="KAK5696185.1"/>
    </source>
</evidence>
<gene>
    <name evidence="3" type="ORF">LTR97_008605</name>
</gene>
<proteinExistence type="predicted"/>
<dbReference type="InterPro" id="IPR013096">
    <property type="entry name" value="Cupin_2"/>
</dbReference>
<dbReference type="Proteomes" id="UP001310594">
    <property type="component" value="Unassembled WGS sequence"/>
</dbReference>
<sequence length="178" mass="19581">MGKDSKMPTTAPKHEMKYFPGLTSEVRAFGQFRKVIHTGLYSQLVSMEIPVGGDIGDEVHTVDQVLIFTSGEGRATVAGVDQDVKATDVVVVPAGTQHQFINTSKTQPLELVTVYSPAEHDPQTVHKTKEEGDEEEESGKDEAPEWSQQSKVHNEEKGYVKESGGPYENGDDGRHEKK</sequence>
<dbReference type="InterPro" id="IPR011051">
    <property type="entry name" value="RmlC_Cupin_sf"/>
</dbReference>
<dbReference type="CDD" id="cd02223">
    <property type="entry name" value="cupin_Bh2720-like"/>
    <property type="match status" value="1"/>
</dbReference>
<accession>A0AAN7W5D8</accession>
<evidence type="ECO:0000259" key="2">
    <source>
        <dbReference type="Pfam" id="PF07883"/>
    </source>
</evidence>
<dbReference type="Gene3D" id="2.60.120.10">
    <property type="entry name" value="Jelly Rolls"/>
    <property type="match status" value="1"/>
</dbReference>
<dbReference type="SUPFAM" id="SSF51182">
    <property type="entry name" value="RmlC-like cupins"/>
    <property type="match status" value="1"/>
</dbReference>
<feature type="compositionally biased region" description="Basic and acidic residues" evidence="1">
    <location>
        <begin position="118"/>
        <end position="130"/>
    </location>
</feature>
<dbReference type="Pfam" id="PF07883">
    <property type="entry name" value="Cupin_2"/>
    <property type="match status" value="1"/>
</dbReference>
<organism evidence="3 4">
    <name type="scientific">Elasticomyces elasticus</name>
    <dbReference type="NCBI Taxonomy" id="574655"/>
    <lineage>
        <taxon>Eukaryota</taxon>
        <taxon>Fungi</taxon>
        <taxon>Dikarya</taxon>
        <taxon>Ascomycota</taxon>
        <taxon>Pezizomycotina</taxon>
        <taxon>Dothideomycetes</taxon>
        <taxon>Dothideomycetidae</taxon>
        <taxon>Mycosphaerellales</taxon>
        <taxon>Teratosphaeriaceae</taxon>
        <taxon>Elasticomyces</taxon>
    </lineage>
</organism>
<evidence type="ECO:0000256" key="1">
    <source>
        <dbReference type="SAM" id="MobiDB-lite"/>
    </source>
</evidence>
<reference evidence="3" key="1">
    <citation type="submission" date="2023-08" db="EMBL/GenBank/DDBJ databases">
        <title>Black Yeasts Isolated from many extreme environments.</title>
        <authorList>
            <person name="Coleine C."/>
            <person name="Stajich J.E."/>
            <person name="Selbmann L."/>
        </authorList>
    </citation>
    <scope>NUCLEOTIDE SEQUENCE</scope>
    <source>
        <strain evidence="3">CCFEE 5810</strain>
    </source>
</reference>
<dbReference type="InterPro" id="IPR052538">
    <property type="entry name" value="Flavonoid_dioxygenase-like"/>
</dbReference>
<dbReference type="PANTHER" id="PTHR43346:SF1">
    <property type="entry name" value="QUERCETIN 2,3-DIOXYGENASE-RELATED"/>
    <property type="match status" value="1"/>
</dbReference>
<comment type="caution">
    <text evidence="3">The sequence shown here is derived from an EMBL/GenBank/DDBJ whole genome shotgun (WGS) entry which is preliminary data.</text>
</comment>
<protein>
    <recommendedName>
        <fullName evidence="2">Cupin type-2 domain-containing protein</fullName>
    </recommendedName>
</protein>
<dbReference type="EMBL" id="JAVRQU010000013">
    <property type="protein sequence ID" value="KAK5696185.1"/>
    <property type="molecule type" value="Genomic_DNA"/>
</dbReference>
<name>A0AAN7W5D8_9PEZI</name>
<dbReference type="InterPro" id="IPR014710">
    <property type="entry name" value="RmlC-like_jellyroll"/>
</dbReference>